<dbReference type="Pfam" id="PF12852">
    <property type="entry name" value="Cupin_6"/>
    <property type="match status" value="1"/>
</dbReference>
<dbReference type="InterPro" id="IPR018060">
    <property type="entry name" value="HTH_AraC"/>
</dbReference>
<dbReference type="InterPro" id="IPR009057">
    <property type="entry name" value="Homeodomain-like_sf"/>
</dbReference>
<feature type="domain" description="HTH araC/xylS-type" evidence="4">
    <location>
        <begin position="203"/>
        <end position="301"/>
    </location>
</feature>
<dbReference type="SUPFAM" id="SSF46689">
    <property type="entry name" value="Homeodomain-like"/>
    <property type="match status" value="2"/>
</dbReference>
<proteinExistence type="predicted"/>
<keyword evidence="6" id="KW-1185">Reference proteome</keyword>
<dbReference type="Proteomes" id="UP001141619">
    <property type="component" value="Unassembled WGS sequence"/>
</dbReference>
<keyword evidence="1" id="KW-0805">Transcription regulation</keyword>
<dbReference type="EMBL" id="JANWOI010000001">
    <property type="protein sequence ID" value="MDA5192563.1"/>
    <property type="molecule type" value="Genomic_DNA"/>
</dbReference>
<dbReference type="SMART" id="SM00342">
    <property type="entry name" value="HTH_ARAC"/>
    <property type="match status" value="1"/>
</dbReference>
<dbReference type="PANTHER" id="PTHR46796">
    <property type="entry name" value="HTH-TYPE TRANSCRIPTIONAL ACTIVATOR RHAS-RELATED"/>
    <property type="match status" value="1"/>
</dbReference>
<protein>
    <submittedName>
        <fullName evidence="5">AraC family transcriptional regulator</fullName>
    </submittedName>
</protein>
<sequence>MTIMQFLTKARFRSSEFGLVTCGAPWSGRVPLMPSAVLVVIREGACWLAVDGQAPLRVMAGDVALIPRGTSHRLCSSLDVRDESVMEVIRKRPIQTYMIRHGGDGARTVFCAAVARWDDVAEATVARILPDLILVRQAEFGDGAEVASLAELWEREARKARETSPLISHRVLNLLLAEILFAKFADPALRRALMKGFAKPPVARALMLIHTALATDWTVSDLAKRVGLSRSAFTREFSALMGLAPGQYLTDHKLAAAASLLAATPYDLATVADLVGYVSVPSFIKAFKRRYRMPPGQYRDAGSVNRDQARPA</sequence>
<dbReference type="GO" id="GO:0043565">
    <property type="term" value="F:sequence-specific DNA binding"/>
    <property type="evidence" value="ECO:0007669"/>
    <property type="project" value="InterPro"/>
</dbReference>
<dbReference type="PROSITE" id="PS01124">
    <property type="entry name" value="HTH_ARAC_FAMILY_2"/>
    <property type="match status" value="1"/>
</dbReference>
<dbReference type="InterPro" id="IPR018062">
    <property type="entry name" value="HTH_AraC-typ_CS"/>
</dbReference>
<gene>
    <name evidence="5" type="ORF">NYP16_01140</name>
</gene>
<evidence type="ECO:0000256" key="1">
    <source>
        <dbReference type="ARBA" id="ARBA00023015"/>
    </source>
</evidence>
<organism evidence="5 6">
    <name type="scientific">Govanella unica</name>
    <dbReference type="NCBI Taxonomy" id="2975056"/>
    <lineage>
        <taxon>Bacteria</taxon>
        <taxon>Pseudomonadati</taxon>
        <taxon>Pseudomonadota</taxon>
        <taxon>Alphaproteobacteria</taxon>
        <taxon>Emcibacterales</taxon>
        <taxon>Govanellaceae</taxon>
        <taxon>Govanella</taxon>
    </lineage>
</organism>
<evidence type="ECO:0000256" key="2">
    <source>
        <dbReference type="ARBA" id="ARBA00023125"/>
    </source>
</evidence>
<evidence type="ECO:0000259" key="4">
    <source>
        <dbReference type="PROSITE" id="PS01124"/>
    </source>
</evidence>
<dbReference type="InterPro" id="IPR050204">
    <property type="entry name" value="AraC_XylS_family_regulators"/>
</dbReference>
<reference evidence="5" key="2">
    <citation type="journal article" date="2023" name="Syst. Appl. Microbiol.">
        <title>Govania unica gen. nov., sp. nov., a rare biosphere bacterium that represents a novel family in the class Alphaproteobacteria.</title>
        <authorList>
            <person name="Vandamme P."/>
            <person name="Peeters C."/>
            <person name="Hettiarachchi A."/>
            <person name="Cnockaert M."/>
            <person name="Carlier A."/>
        </authorList>
    </citation>
    <scope>NUCLEOTIDE SEQUENCE</scope>
    <source>
        <strain evidence="5">LMG 31809</strain>
    </source>
</reference>
<evidence type="ECO:0000313" key="5">
    <source>
        <dbReference type="EMBL" id="MDA5192563.1"/>
    </source>
</evidence>
<accession>A0A9X3TVR1</accession>
<name>A0A9X3TVR1_9PROT</name>
<dbReference type="PANTHER" id="PTHR46796:SF7">
    <property type="entry name" value="ARAC FAMILY TRANSCRIPTIONAL REGULATOR"/>
    <property type="match status" value="1"/>
</dbReference>
<dbReference type="InterPro" id="IPR032783">
    <property type="entry name" value="AraC_lig"/>
</dbReference>
<comment type="caution">
    <text evidence="5">The sequence shown here is derived from an EMBL/GenBank/DDBJ whole genome shotgun (WGS) entry which is preliminary data.</text>
</comment>
<evidence type="ECO:0000256" key="3">
    <source>
        <dbReference type="ARBA" id="ARBA00023163"/>
    </source>
</evidence>
<dbReference type="RefSeq" id="WP_274942268.1">
    <property type="nucleotide sequence ID" value="NZ_JANWOI010000001.1"/>
</dbReference>
<dbReference type="Pfam" id="PF12833">
    <property type="entry name" value="HTH_18"/>
    <property type="match status" value="1"/>
</dbReference>
<dbReference type="GO" id="GO:0003700">
    <property type="term" value="F:DNA-binding transcription factor activity"/>
    <property type="evidence" value="ECO:0007669"/>
    <property type="project" value="InterPro"/>
</dbReference>
<dbReference type="Gene3D" id="1.10.10.60">
    <property type="entry name" value="Homeodomain-like"/>
    <property type="match status" value="2"/>
</dbReference>
<keyword evidence="3" id="KW-0804">Transcription</keyword>
<dbReference type="AlphaFoldDB" id="A0A9X3TVR1"/>
<reference evidence="5" key="1">
    <citation type="submission" date="2022-08" db="EMBL/GenBank/DDBJ databases">
        <authorList>
            <person name="Vandamme P."/>
            <person name="Hettiarachchi A."/>
            <person name="Peeters C."/>
            <person name="Cnockaert M."/>
            <person name="Carlier A."/>
        </authorList>
    </citation>
    <scope>NUCLEOTIDE SEQUENCE</scope>
    <source>
        <strain evidence="5">LMG 31809</strain>
    </source>
</reference>
<dbReference type="PROSITE" id="PS00041">
    <property type="entry name" value="HTH_ARAC_FAMILY_1"/>
    <property type="match status" value="1"/>
</dbReference>
<evidence type="ECO:0000313" key="6">
    <source>
        <dbReference type="Proteomes" id="UP001141619"/>
    </source>
</evidence>
<keyword evidence="2" id="KW-0238">DNA-binding</keyword>